<dbReference type="EMBL" id="DF836300">
    <property type="protein sequence ID" value="GAN01706.1"/>
    <property type="molecule type" value="Genomic_DNA"/>
</dbReference>
<dbReference type="GO" id="GO:0005840">
    <property type="term" value="C:ribosome"/>
    <property type="evidence" value="ECO:0007669"/>
    <property type="project" value="UniProtKB-KW"/>
</dbReference>
<evidence type="ECO:0000313" key="11">
    <source>
        <dbReference type="Proteomes" id="UP000053815"/>
    </source>
</evidence>
<dbReference type="InterPro" id="IPR007379">
    <property type="entry name" value="Tim44-like_dom"/>
</dbReference>
<gene>
    <name evidence="10" type="ORF">MAM1_0011d01141</name>
</gene>
<evidence type="ECO:0000256" key="1">
    <source>
        <dbReference type="ARBA" id="ARBA00004173"/>
    </source>
</evidence>
<dbReference type="Gene3D" id="3.10.450.240">
    <property type="match status" value="1"/>
</dbReference>
<keyword evidence="2" id="KW-0809">Transit peptide</keyword>
<evidence type="ECO:0000256" key="2">
    <source>
        <dbReference type="ARBA" id="ARBA00022946"/>
    </source>
</evidence>
<keyword evidence="5" id="KW-0687">Ribonucleoprotein</keyword>
<dbReference type="STRING" id="91626.A0A0C9M0P0"/>
<proteinExistence type="inferred from homology"/>
<keyword evidence="11" id="KW-1185">Reference proteome</keyword>
<evidence type="ECO:0000256" key="4">
    <source>
        <dbReference type="ARBA" id="ARBA00023128"/>
    </source>
</evidence>
<dbReference type="Pfam" id="PF04280">
    <property type="entry name" value="Tim44"/>
    <property type="match status" value="1"/>
</dbReference>
<dbReference type="AlphaFoldDB" id="A0A0C9M0P0"/>
<dbReference type="InterPro" id="IPR051975">
    <property type="entry name" value="mtLSU_mL45"/>
</dbReference>
<dbReference type="Proteomes" id="UP000053815">
    <property type="component" value="Unassembled WGS sequence"/>
</dbReference>
<keyword evidence="4" id="KW-0496">Mitochondrion</keyword>
<feature type="domain" description="Tim44-like" evidence="9">
    <location>
        <begin position="99"/>
        <end position="253"/>
    </location>
</feature>
<evidence type="ECO:0000256" key="3">
    <source>
        <dbReference type="ARBA" id="ARBA00022980"/>
    </source>
</evidence>
<evidence type="ECO:0000256" key="6">
    <source>
        <dbReference type="ARBA" id="ARBA00038073"/>
    </source>
</evidence>
<evidence type="ECO:0000256" key="7">
    <source>
        <dbReference type="ARBA" id="ARBA00039448"/>
    </source>
</evidence>
<reference evidence="10" key="1">
    <citation type="submission" date="2014-09" db="EMBL/GenBank/DDBJ databases">
        <title>Draft genome sequence of an oleaginous Mucoromycotina fungus Mucor ambiguus NBRC6742.</title>
        <authorList>
            <person name="Takeda I."/>
            <person name="Yamane N."/>
            <person name="Morita T."/>
            <person name="Tamano K."/>
            <person name="Machida M."/>
            <person name="Baker S."/>
            <person name="Koike H."/>
        </authorList>
    </citation>
    <scope>NUCLEOTIDE SEQUENCE</scope>
    <source>
        <strain evidence="10">NBRC 6742</strain>
    </source>
</reference>
<dbReference type="PANTHER" id="PTHR28554:SF1">
    <property type="entry name" value="LARGE RIBOSOMAL SUBUNIT PROTEIN ML45"/>
    <property type="match status" value="1"/>
</dbReference>
<dbReference type="InterPro" id="IPR032710">
    <property type="entry name" value="NTF2-like_dom_sf"/>
</dbReference>
<dbReference type="SUPFAM" id="SSF54427">
    <property type="entry name" value="NTF2-like"/>
    <property type="match status" value="1"/>
</dbReference>
<dbReference type="GO" id="GO:0005739">
    <property type="term" value="C:mitochondrion"/>
    <property type="evidence" value="ECO:0007669"/>
    <property type="project" value="UniProtKB-SubCell"/>
</dbReference>
<protein>
    <recommendedName>
        <fullName evidence="7">Large ribosomal subunit protein mL45</fullName>
    </recommendedName>
    <alternativeName>
        <fullName evidence="8">39S ribosomal protein L45, mitochondrial</fullName>
    </alternativeName>
</protein>
<dbReference type="SMART" id="SM00978">
    <property type="entry name" value="Tim44"/>
    <property type="match status" value="1"/>
</dbReference>
<evidence type="ECO:0000259" key="9">
    <source>
        <dbReference type="SMART" id="SM00978"/>
    </source>
</evidence>
<evidence type="ECO:0000256" key="8">
    <source>
        <dbReference type="ARBA" id="ARBA00043031"/>
    </source>
</evidence>
<name>A0A0C9M0P0_9FUNG</name>
<dbReference type="PANTHER" id="PTHR28554">
    <property type="entry name" value="39S RIBOSOMAL PROTEIN L45, MITOCHONDRIAL"/>
    <property type="match status" value="1"/>
</dbReference>
<comment type="similarity">
    <text evidence="6">Belongs to the mitochondrion-specific ribosomal protein mL45 family.</text>
</comment>
<keyword evidence="3 10" id="KW-0689">Ribosomal protein</keyword>
<evidence type="ECO:0000256" key="5">
    <source>
        <dbReference type="ARBA" id="ARBA00023274"/>
    </source>
</evidence>
<comment type="subcellular location">
    <subcellularLocation>
        <location evidence="1">Mitochondrion</location>
    </subcellularLocation>
</comment>
<dbReference type="GO" id="GO:1990904">
    <property type="term" value="C:ribonucleoprotein complex"/>
    <property type="evidence" value="ECO:0007669"/>
    <property type="project" value="UniProtKB-KW"/>
</dbReference>
<sequence length="261" mass="30090">MATSMRFTPSLVRPLGLVRPLQRQPFLAPRLVFSQLPKSTILGVRSYASNQQQGKQILLRDHGVFANYVPPEQSPSITDFTKWRLTKWRNMKNSVQNLLSVGLIKYKSQYEKWNSRKFLAEAEEAYKDMNDAFARGDRTILEEVCLDAMYSSLKNQLKTRNNVRWEWRYHGDVEQPKIVCVRCVGTTGVSKHGFAVGQVTVRMFTKQSMAVFDKKNKLIGGDPNKIHNVLEYVVFQKTISDPEDIWRVYGKVAAPEKMIKQ</sequence>
<accession>A0A0C9M0P0</accession>
<dbReference type="OrthoDB" id="19619at2759"/>
<organism evidence="10">
    <name type="scientific">Mucor ambiguus</name>
    <dbReference type="NCBI Taxonomy" id="91626"/>
    <lineage>
        <taxon>Eukaryota</taxon>
        <taxon>Fungi</taxon>
        <taxon>Fungi incertae sedis</taxon>
        <taxon>Mucoromycota</taxon>
        <taxon>Mucoromycotina</taxon>
        <taxon>Mucoromycetes</taxon>
        <taxon>Mucorales</taxon>
        <taxon>Mucorineae</taxon>
        <taxon>Mucoraceae</taxon>
        <taxon>Mucor</taxon>
    </lineage>
</organism>
<evidence type="ECO:0000313" key="10">
    <source>
        <dbReference type="EMBL" id="GAN01706.1"/>
    </source>
</evidence>